<feature type="binding site" evidence="9 11">
    <location>
        <begin position="64"/>
        <end position="69"/>
    </location>
    <ligand>
        <name>FMN</name>
        <dbReference type="ChEBI" id="CHEBI:58210"/>
    </ligand>
</feature>
<dbReference type="EMBL" id="MSLT01000012">
    <property type="protein sequence ID" value="OUD13800.1"/>
    <property type="molecule type" value="Genomic_DNA"/>
</dbReference>
<comment type="pathway">
    <text evidence="2 9">Cofactor metabolism; pyridoxal 5'-phosphate salvage; pyridoxal 5'-phosphate from pyridoxine 5'-phosphate: step 1/1.</text>
</comment>
<evidence type="ECO:0000256" key="4">
    <source>
        <dbReference type="ARBA" id="ARBA00011738"/>
    </source>
</evidence>
<comment type="caution">
    <text evidence="14">The sequence shown here is derived from an EMBL/GenBank/DDBJ whole genome shotgun (WGS) entry which is preliminary data.</text>
</comment>
<dbReference type="EC" id="1.4.3.5" evidence="9"/>
<dbReference type="GO" id="GO:0010181">
    <property type="term" value="F:FMN binding"/>
    <property type="evidence" value="ECO:0007669"/>
    <property type="project" value="UniProtKB-UniRule"/>
</dbReference>
<dbReference type="NCBIfam" id="NF004231">
    <property type="entry name" value="PRK05679.1"/>
    <property type="match status" value="1"/>
</dbReference>
<accession>A0A251X790</accession>
<evidence type="ECO:0000256" key="8">
    <source>
        <dbReference type="ARBA" id="ARBA00023096"/>
    </source>
</evidence>
<feature type="domain" description="Pyridoxine 5'-phosphate oxidase dimerisation C-terminal" evidence="13">
    <location>
        <begin position="175"/>
        <end position="217"/>
    </location>
</feature>
<name>A0A251X790_9GAMM</name>
<dbReference type="PIRSF" id="PIRSF000190">
    <property type="entry name" value="Pyd_amn-ph_oxd"/>
    <property type="match status" value="1"/>
</dbReference>
<feature type="binding site" evidence="9 11">
    <location>
        <position position="188"/>
    </location>
    <ligand>
        <name>FMN</name>
        <dbReference type="ChEBI" id="CHEBI:58210"/>
    </ligand>
</feature>
<evidence type="ECO:0000256" key="5">
    <source>
        <dbReference type="ARBA" id="ARBA00022630"/>
    </source>
</evidence>
<comment type="function">
    <text evidence="9">Catalyzes the oxidation of either pyridoxine 5'-phosphate (PNP) or pyridoxamine 5'-phosphate (PMP) into pyridoxal 5'-phosphate (PLP).</text>
</comment>
<dbReference type="NCBIfam" id="TIGR00558">
    <property type="entry name" value="pdxH"/>
    <property type="match status" value="1"/>
</dbReference>
<dbReference type="Pfam" id="PF01243">
    <property type="entry name" value="PNPOx_N"/>
    <property type="match status" value="1"/>
</dbReference>
<evidence type="ECO:0000256" key="7">
    <source>
        <dbReference type="ARBA" id="ARBA00023002"/>
    </source>
</evidence>
<evidence type="ECO:0000256" key="10">
    <source>
        <dbReference type="PIRSR" id="PIRSR000190-1"/>
    </source>
</evidence>
<feature type="binding site" evidence="9 10">
    <location>
        <position position="130"/>
    </location>
    <ligand>
        <name>substrate</name>
    </ligand>
</feature>
<feature type="binding site" evidence="9 10">
    <location>
        <position position="69"/>
    </location>
    <ligand>
        <name>substrate</name>
    </ligand>
</feature>
<dbReference type="PROSITE" id="PS01064">
    <property type="entry name" value="PYRIDOX_OXIDASE"/>
    <property type="match status" value="1"/>
</dbReference>
<dbReference type="UniPathway" id="UPA01068">
    <property type="reaction ID" value="UER00304"/>
</dbReference>
<dbReference type="SUPFAM" id="SSF50475">
    <property type="entry name" value="FMN-binding split barrel"/>
    <property type="match status" value="1"/>
</dbReference>
<dbReference type="PANTHER" id="PTHR10851">
    <property type="entry name" value="PYRIDOXINE-5-PHOSPHATE OXIDASE"/>
    <property type="match status" value="1"/>
</dbReference>
<dbReference type="RefSeq" id="WP_086487579.1">
    <property type="nucleotide sequence ID" value="NZ_MSLT01000012.1"/>
</dbReference>
<dbReference type="AlphaFoldDB" id="A0A251X790"/>
<reference evidence="14 15" key="1">
    <citation type="submission" date="2016-12" db="EMBL/GenBank/DDBJ databases">
        <title>Thioflexothrix psekupsii D3 genome sequencing and assembly.</title>
        <authorList>
            <person name="Fomenkov A."/>
            <person name="Vincze T."/>
            <person name="Grabovich M."/>
            <person name="Anton B.P."/>
            <person name="Dubinina G."/>
            <person name="Orlova M."/>
            <person name="Belousova E."/>
            <person name="Roberts R.J."/>
        </authorList>
    </citation>
    <scope>NUCLEOTIDE SEQUENCE [LARGE SCALE GENOMIC DNA]</scope>
    <source>
        <strain evidence="14">D3</strain>
    </source>
</reference>
<evidence type="ECO:0000313" key="15">
    <source>
        <dbReference type="Proteomes" id="UP000194798"/>
    </source>
</evidence>
<dbReference type="Proteomes" id="UP000194798">
    <property type="component" value="Unassembled WGS sequence"/>
</dbReference>
<keyword evidence="8 9" id="KW-0664">Pyridoxine biosynthesis</keyword>
<dbReference type="InterPro" id="IPR019740">
    <property type="entry name" value="Pyridox_Oxase_CS"/>
</dbReference>
<comment type="catalytic activity">
    <reaction evidence="9">
        <text>pyridoxine 5'-phosphate + O2 = pyridoxal 5'-phosphate + H2O2</text>
        <dbReference type="Rhea" id="RHEA:15149"/>
        <dbReference type="ChEBI" id="CHEBI:15379"/>
        <dbReference type="ChEBI" id="CHEBI:16240"/>
        <dbReference type="ChEBI" id="CHEBI:58589"/>
        <dbReference type="ChEBI" id="CHEBI:597326"/>
        <dbReference type="EC" id="1.4.3.5"/>
    </reaction>
</comment>
<evidence type="ECO:0000259" key="12">
    <source>
        <dbReference type="Pfam" id="PF01243"/>
    </source>
</evidence>
<dbReference type="FunFam" id="2.30.110.10:FF:000005">
    <property type="entry name" value="NAD(P)H-hydrate epimerase"/>
    <property type="match status" value="1"/>
</dbReference>
<feature type="binding site" evidence="9 11">
    <location>
        <position position="86"/>
    </location>
    <ligand>
        <name>FMN</name>
        <dbReference type="ChEBI" id="CHEBI:58210"/>
    </ligand>
</feature>
<feature type="binding site" evidence="9 11">
    <location>
        <begin position="143"/>
        <end position="144"/>
    </location>
    <ligand>
        <name>FMN</name>
        <dbReference type="ChEBI" id="CHEBI:58210"/>
    </ligand>
</feature>
<evidence type="ECO:0000256" key="1">
    <source>
        <dbReference type="ARBA" id="ARBA00004738"/>
    </source>
</evidence>
<dbReference type="InterPro" id="IPR019576">
    <property type="entry name" value="Pyridoxamine_oxidase_dimer_C"/>
</dbReference>
<dbReference type="OrthoDB" id="9780392at2"/>
<keyword evidence="7 9" id="KW-0560">Oxidoreductase</keyword>
<organism evidence="14 15">
    <name type="scientific">Thioflexithrix psekupsensis</name>
    <dbReference type="NCBI Taxonomy" id="1570016"/>
    <lineage>
        <taxon>Bacteria</taxon>
        <taxon>Pseudomonadati</taxon>
        <taxon>Pseudomonadota</taxon>
        <taxon>Gammaproteobacteria</taxon>
        <taxon>Thiotrichales</taxon>
        <taxon>Thioflexithrix</taxon>
    </lineage>
</organism>
<evidence type="ECO:0000259" key="13">
    <source>
        <dbReference type="Pfam" id="PF10590"/>
    </source>
</evidence>
<evidence type="ECO:0000256" key="9">
    <source>
        <dbReference type="HAMAP-Rule" id="MF_01629"/>
    </source>
</evidence>
<proteinExistence type="inferred from homology"/>
<feature type="domain" description="Pyridoxamine 5'-phosphate oxidase N-terminal" evidence="12">
    <location>
        <begin position="37"/>
        <end position="161"/>
    </location>
</feature>
<comment type="cofactor">
    <cofactor evidence="9 11">
        <name>FMN</name>
        <dbReference type="ChEBI" id="CHEBI:58210"/>
    </cofactor>
    <text evidence="9 11">Binds 1 FMN per subunit.</text>
</comment>
<dbReference type="InterPro" id="IPR011576">
    <property type="entry name" value="Pyridox_Oxase_N"/>
</dbReference>
<comment type="similarity">
    <text evidence="3 9">Belongs to the pyridoxamine 5'-phosphate oxidase family.</text>
</comment>
<protein>
    <recommendedName>
        <fullName evidence="9">Pyridoxine/pyridoxamine 5'-phosphate oxidase</fullName>
        <ecNumber evidence="9">1.4.3.5</ecNumber>
    </recommendedName>
    <alternativeName>
        <fullName evidence="9">PNP/PMP oxidase</fullName>
        <shortName evidence="9">PNPOx</shortName>
    </alternativeName>
    <alternativeName>
        <fullName evidence="9">Pyridoxal 5'-phosphate synthase</fullName>
    </alternativeName>
</protein>
<sequence length="217" mass="25355">MSNPQQLQALRREYTQARLNVAETHADPFKQFSKWFEEAMNADLLDINAMTLATASRDGYPSARIVLLKEFDEKGFVFFTNYHSQKGHMLAENPRASLLFYWAELERQVRIEGRVEKISPEDSDAYFHSRPLGSQLGAWASDQSQVIDSKEVVEKKLQALTEHYQDKIVPRPEHWGGYCLSPSRLEFWQGRPNRLHDRVLYTRQTENEEWQRVLLAP</sequence>
<evidence type="ECO:0000256" key="11">
    <source>
        <dbReference type="PIRSR" id="PIRSR000190-2"/>
    </source>
</evidence>
<dbReference type="Pfam" id="PF10590">
    <property type="entry name" value="PNP_phzG_C"/>
    <property type="match status" value="1"/>
</dbReference>
<gene>
    <name evidence="9" type="primary">pdxH</name>
    <name evidence="14" type="ORF">TPSD3_05455</name>
</gene>
<dbReference type="InterPro" id="IPR000659">
    <property type="entry name" value="Pyridox_Oxase"/>
</dbReference>
<evidence type="ECO:0000256" key="2">
    <source>
        <dbReference type="ARBA" id="ARBA00005037"/>
    </source>
</evidence>
<dbReference type="GO" id="GO:0008615">
    <property type="term" value="P:pyridoxine biosynthetic process"/>
    <property type="evidence" value="ECO:0007669"/>
    <property type="project" value="UniProtKB-UniRule"/>
</dbReference>
<evidence type="ECO:0000256" key="3">
    <source>
        <dbReference type="ARBA" id="ARBA00007301"/>
    </source>
</evidence>
<comment type="subunit">
    <text evidence="4 9">Homodimer.</text>
</comment>
<dbReference type="GO" id="GO:0004733">
    <property type="term" value="F:pyridoxamine phosphate oxidase activity"/>
    <property type="evidence" value="ECO:0007669"/>
    <property type="project" value="UniProtKB-UniRule"/>
</dbReference>
<evidence type="ECO:0000256" key="6">
    <source>
        <dbReference type="ARBA" id="ARBA00022643"/>
    </source>
</evidence>
<feature type="binding site" evidence="9 11">
    <location>
        <begin position="79"/>
        <end position="80"/>
    </location>
    <ligand>
        <name>FMN</name>
        <dbReference type="ChEBI" id="CHEBI:58210"/>
    </ligand>
</feature>
<comment type="caution">
    <text evidence="9">Lacks conserved residue(s) required for the propagation of feature annotation.</text>
</comment>
<feature type="binding site" evidence="9 10">
    <location>
        <position position="134"/>
    </location>
    <ligand>
        <name>substrate</name>
    </ligand>
</feature>
<comment type="catalytic activity">
    <reaction evidence="9">
        <text>pyridoxamine 5'-phosphate + O2 + H2O = pyridoxal 5'-phosphate + H2O2 + NH4(+)</text>
        <dbReference type="Rhea" id="RHEA:15817"/>
        <dbReference type="ChEBI" id="CHEBI:15377"/>
        <dbReference type="ChEBI" id="CHEBI:15379"/>
        <dbReference type="ChEBI" id="CHEBI:16240"/>
        <dbReference type="ChEBI" id="CHEBI:28938"/>
        <dbReference type="ChEBI" id="CHEBI:58451"/>
        <dbReference type="ChEBI" id="CHEBI:597326"/>
        <dbReference type="EC" id="1.4.3.5"/>
    </reaction>
</comment>
<keyword evidence="6 9" id="KW-0288">FMN</keyword>
<feature type="binding site" evidence="9 10">
    <location>
        <begin position="194"/>
        <end position="196"/>
    </location>
    <ligand>
        <name>substrate</name>
    </ligand>
</feature>
<evidence type="ECO:0000313" key="14">
    <source>
        <dbReference type="EMBL" id="OUD13800.1"/>
    </source>
</evidence>
<keyword evidence="5 9" id="KW-0285">Flavoprotein</keyword>
<keyword evidence="15" id="KW-1185">Reference proteome</keyword>
<feature type="binding site" evidence="10">
    <location>
        <begin position="11"/>
        <end position="14"/>
    </location>
    <ligand>
        <name>substrate</name>
    </ligand>
</feature>
<dbReference type="PANTHER" id="PTHR10851:SF0">
    <property type="entry name" value="PYRIDOXINE-5'-PHOSPHATE OXIDASE"/>
    <property type="match status" value="1"/>
</dbReference>
<comment type="pathway">
    <text evidence="1 9">Cofactor metabolism; pyridoxal 5'-phosphate salvage; pyridoxal 5'-phosphate from pyridoxamine 5'-phosphate: step 1/1.</text>
</comment>
<feature type="binding site" evidence="9 11">
    <location>
        <position position="198"/>
    </location>
    <ligand>
        <name>FMN</name>
        <dbReference type="ChEBI" id="CHEBI:58210"/>
    </ligand>
</feature>
<feature type="binding site" evidence="9 10">
    <location>
        <position position="126"/>
    </location>
    <ligand>
        <name>substrate</name>
    </ligand>
</feature>
<dbReference type="InterPro" id="IPR012349">
    <property type="entry name" value="Split_barrel_FMN-bd"/>
</dbReference>
<dbReference type="Gene3D" id="2.30.110.10">
    <property type="entry name" value="Electron Transport, Fmn-binding Protein, Chain A"/>
    <property type="match status" value="1"/>
</dbReference>
<feature type="binding site" evidence="9 11">
    <location>
        <position position="108"/>
    </location>
    <ligand>
        <name>FMN</name>
        <dbReference type="ChEBI" id="CHEBI:58210"/>
    </ligand>
</feature>
<dbReference type="HAMAP" id="MF_01629">
    <property type="entry name" value="PdxH"/>
    <property type="match status" value="1"/>
</dbReference>